<evidence type="ECO:0000313" key="3">
    <source>
        <dbReference type="Proteomes" id="UP000095705"/>
    </source>
</evidence>
<dbReference type="EMBL" id="MEHK01000001">
    <property type="protein sequence ID" value="OEJ29997.1"/>
    <property type="molecule type" value="Genomic_DNA"/>
</dbReference>
<accession>A0A1E5PKC5</accession>
<dbReference type="AlphaFoldDB" id="A0A1E5PKC5"/>
<keyword evidence="1" id="KW-0732">Signal</keyword>
<sequence>MRKIVHFNAAGVLAPAFVLSAAGSAAADSSACTHHFSGPQVCIRLEGNNFWNTPTAIWTNPPKNVKTRQVTLSVNGTPYTVGNPSTTRRTGKTLSHTWSRGQFEADAKLCVKFKGIDRTACEYVRDIGDRAPF</sequence>
<proteinExistence type="predicted"/>
<evidence type="ECO:0000256" key="1">
    <source>
        <dbReference type="SAM" id="SignalP"/>
    </source>
</evidence>
<feature type="signal peptide" evidence="1">
    <location>
        <begin position="1"/>
        <end position="27"/>
    </location>
</feature>
<dbReference type="RefSeq" id="WP_069918113.1">
    <property type="nucleotide sequence ID" value="NZ_MEHK01000001.1"/>
</dbReference>
<organism evidence="2 3">
    <name type="scientific">Streptomyces subrutilus</name>
    <dbReference type="NCBI Taxonomy" id="36818"/>
    <lineage>
        <taxon>Bacteria</taxon>
        <taxon>Bacillati</taxon>
        <taxon>Actinomycetota</taxon>
        <taxon>Actinomycetes</taxon>
        <taxon>Kitasatosporales</taxon>
        <taxon>Streptomycetaceae</taxon>
        <taxon>Streptomyces</taxon>
    </lineage>
</organism>
<reference evidence="2 3" key="1">
    <citation type="submission" date="2016-08" db="EMBL/GenBank/DDBJ databases">
        <title>The complete genome of Streptomyces subrutilus 10-1-1.</title>
        <authorList>
            <person name="Chen X."/>
        </authorList>
    </citation>
    <scope>NUCLEOTIDE SEQUENCE [LARGE SCALE GENOMIC DNA]</scope>
    <source>
        <strain evidence="2 3">10-1-1</strain>
    </source>
</reference>
<gene>
    <name evidence="2" type="ORF">BGK67_00060</name>
</gene>
<evidence type="ECO:0000313" key="2">
    <source>
        <dbReference type="EMBL" id="OEJ29997.1"/>
    </source>
</evidence>
<protein>
    <submittedName>
        <fullName evidence="2">Uncharacterized protein</fullName>
    </submittedName>
</protein>
<comment type="caution">
    <text evidence="2">The sequence shown here is derived from an EMBL/GenBank/DDBJ whole genome shotgun (WGS) entry which is preliminary data.</text>
</comment>
<feature type="chain" id="PRO_5009183470" evidence="1">
    <location>
        <begin position="28"/>
        <end position="133"/>
    </location>
</feature>
<name>A0A1E5PKC5_9ACTN</name>
<dbReference type="Proteomes" id="UP000095705">
    <property type="component" value="Unassembled WGS sequence"/>
</dbReference>
<keyword evidence="3" id="KW-1185">Reference proteome</keyword>
<dbReference type="OrthoDB" id="4247979at2"/>